<protein>
    <submittedName>
        <fullName evidence="1">Uncharacterized protein</fullName>
    </submittedName>
</protein>
<gene>
    <name evidence="1" type="ORF">J1G54_08555</name>
</gene>
<dbReference type="AlphaFoldDB" id="A0AAX1M415"/>
<name>A0AAX1M415_GLAPU</name>
<proteinExistence type="predicted"/>
<dbReference type="Proteomes" id="UP000662736">
    <property type="component" value="Chromosome"/>
</dbReference>
<dbReference type="RefSeq" id="WP_157834276.1">
    <property type="nucleotide sequence ID" value="NZ_CP049090.1"/>
</dbReference>
<accession>A0AAX1M415</accession>
<evidence type="ECO:0000313" key="2">
    <source>
        <dbReference type="Proteomes" id="UP000662736"/>
    </source>
</evidence>
<evidence type="ECO:0000313" key="1">
    <source>
        <dbReference type="EMBL" id="QSX16412.1"/>
    </source>
</evidence>
<organism evidence="1 2">
    <name type="scientific">Glaesserella parasuis</name>
    <name type="common">Haemophilus parasuis</name>
    <dbReference type="NCBI Taxonomy" id="738"/>
    <lineage>
        <taxon>Bacteria</taxon>
        <taxon>Pseudomonadati</taxon>
        <taxon>Pseudomonadota</taxon>
        <taxon>Gammaproteobacteria</taxon>
        <taxon>Pasteurellales</taxon>
        <taxon>Pasteurellaceae</taxon>
        <taxon>Glaesserella</taxon>
    </lineage>
</organism>
<sequence>MNKDNIKKAILKAVENGCTEPELLLSKLLNTFEKIDRIGAVQGVDLSGKPMRSNC</sequence>
<reference evidence="1" key="1">
    <citation type="submission" date="2021-03" db="EMBL/GenBank/DDBJ databases">
        <title>Characterization of a novel Integrative Conjugative Element in Glaesserella parasuis.</title>
        <authorList>
            <person name="Hu G."/>
            <person name="Sun H."/>
        </authorList>
    </citation>
    <scope>NUCLEOTIDE SEQUENCE</scope>
    <source>
        <strain evidence="1">GHP1807</strain>
    </source>
</reference>
<dbReference type="EMBL" id="CP071491">
    <property type="protein sequence ID" value="QSX16412.1"/>
    <property type="molecule type" value="Genomic_DNA"/>
</dbReference>